<reference evidence="5" key="2">
    <citation type="submission" date="2020-09" db="EMBL/GenBank/DDBJ databases">
        <authorList>
            <person name="Sun Q."/>
            <person name="Zhou Y."/>
        </authorList>
    </citation>
    <scope>NUCLEOTIDE SEQUENCE</scope>
    <source>
        <strain evidence="5">CGMCC 1.12698</strain>
    </source>
</reference>
<dbReference type="EC" id="2.4.2.3" evidence="1"/>
<organism evidence="5 6">
    <name type="scientific">Priestia taiwanensis</name>
    <dbReference type="NCBI Taxonomy" id="1347902"/>
    <lineage>
        <taxon>Bacteria</taxon>
        <taxon>Bacillati</taxon>
        <taxon>Bacillota</taxon>
        <taxon>Bacilli</taxon>
        <taxon>Bacillales</taxon>
        <taxon>Bacillaceae</taxon>
        <taxon>Priestia</taxon>
    </lineage>
</organism>
<dbReference type="PANTHER" id="PTHR43691:SF11">
    <property type="entry name" value="FI09636P-RELATED"/>
    <property type="match status" value="1"/>
</dbReference>
<evidence type="ECO:0000256" key="3">
    <source>
        <dbReference type="ARBA" id="ARBA00048447"/>
    </source>
</evidence>
<dbReference type="InterPro" id="IPR000845">
    <property type="entry name" value="Nucleoside_phosphorylase_d"/>
</dbReference>
<comment type="caution">
    <text evidence="5">The sequence shown here is derived from an EMBL/GenBank/DDBJ whole genome shotgun (WGS) entry which is preliminary data.</text>
</comment>
<feature type="domain" description="Nucleoside phosphorylase" evidence="4">
    <location>
        <begin position="70"/>
        <end position="179"/>
    </location>
</feature>
<keyword evidence="6" id="KW-1185">Reference proteome</keyword>
<comment type="catalytic activity">
    <reaction evidence="3">
        <text>uridine + phosphate = alpha-D-ribose 1-phosphate + uracil</text>
        <dbReference type="Rhea" id="RHEA:24388"/>
        <dbReference type="ChEBI" id="CHEBI:16704"/>
        <dbReference type="ChEBI" id="CHEBI:17568"/>
        <dbReference type="ChEBI" id="CHEBI:43474"/>
        <dbReference type="ChEBI" id="CHEBI:57720"/>
        <dbReference type="EC" id="2.4.2.3"/>
    </reaction>
</comment>
<name>A0A917ENM0_9BACI</name>
<accession>A0A917ENM0</accession>
<protein>
    <recommendedName>
        <fullName evidence="2">Uridine phosphorylase</fullName>
        <ecNumber evidence="1">2.4.2.3</ecNumber>
    </recommendedName>
</protein>
<evidence type="ECO:0000313" key="6">
    <source>
        <dbReference type="Proteomes" id="UP000605259"/>
    </source>
</evidence>
<gene>
    <name evidence="5" type="ORF">GCM10007140_12040</name>
</gene>
<dbReference type="AlphaFoldDB" id="A0A917ENM0"/>
<dbReference type="PANTHER" id="PTHR43691">
    <property type="entry name" value="URIDINE PHOSPHORYLASE"/>
    <property type="match status" value="1"/>
</dbReference>
<dbReference type="RefSeq" id="WP_229722155.1">
    <property type="nucleotide sequence ID" value="NZ_BMFK01000001.1"/>
</dbReference>
<evidence type="ECO:0000313" key="5">
    <source>
        <dbReference type="EMBL" id="GGE63371.1"/>
    </source>
</evidence>
<dbReference type="EMBL" id="BMFK01000001">
    <property type="protein sequence ID" value="GGE63371.1"/>
    <property type="molecule type" value="Genomic_DNA"/>
</dbReference>
<evidence type="ECO:0000256" key="2">
    <source>
        <dbReference type="ARBA" id="ARBA00021980"/>
    </source>
</evidence>
<dbReference type="GO" id="GO:0005829">
    <property type="term" value="C:cytosol"/>
    <property type="evidence" value="ECO:0007669"/>
    <property type="project" value="TreeGrafter"/>
</dbReference>
<reference evidence="5" key="1">
    <citation type="journal article" date="2014" name="Int. J. Syst. Evol. Microbiol.">
        <title>Complete genome sequence of Corynebacterium casei LMG S-19264T (=DSM 44701T), isolated from a smear-ripened cheese.</title>
        <authorList>
            <consortium name="US DOE Joint Genome Institute (JGI-PGF)"/>
            <person name="Walter F."/>
            <person name="Albersmeier A."/>
            <person name="Kalinowski J."/>
            <person name="Ruckert C."/>
        </authorList>
    </citation>
    <scope>NUCLEOTIDE SEQUENCE</scope>
    <source>
        <strain evidence="5">CGMCC 1.12698</strain>
    </source>
</reference>
<proteinExistence type="predicted"/>
<evidence type="ECO:0000259" key="4">
    <source>
        <dbReference type="Pfam" id="PF01048"/>
    </source>
</evidence>
<dbReference type="GO" id="GO:0009116">
    <property type="term" value="P:nucleoside metabolic process"/>
    <property type="evidence" value="ECO:0007669"/>
    <property type="project" value="InterPro"/>
</dbReference>
<dbReference type="InterPro" id="IPR035994">
    <property type="entry name" value="Nucleoside_phosphorylase_sf"/>
</dbReference>
<dbReference type="SUPFAM" id="SSF53167">
    <property type="entry name" value="Purine and uridine phosphorylases"/>
    <property type="match status" value="1"/>
</dbReference>
<sequence>MKLYGDFTQQDWLRVFGVDAHEIPSSFIVHGEWKHEENLQLWSEVLKEEKWLPKWNTIVGSYQDRNVGFANVFIQTGYCGGLSFEVKYGDILIVKEAEMQDGVSHCYLPNKKRVKSDERVLRATIDYCEKKGYSYAVGSVLSTGALLVETEEMVRDWASNGHVGVDMETATTLAVAKKFVKRVRSAYPR</sequence>
<evidence type="ECO:0000256" key="1">
    <source>
        <dbReference type="ARBA" id="ARBA00011888"/>
    </source>
</evidence>
<dbReference type="Proteomes" id="UP000605259">
    <property type="component" value="Unassembled WGS sequence"/>
</dbReference>
<dbReference type="GO" id="GO:0004850">
    <property type="term" value="F:uridine phosphorylase activity"/>
    <property type="evidence" value="ECO:0007669"/>
    <property type="project" value="UniProtKB-EC"/>
</dbReference>
<dbReference type="Gene3D" id="3.40.50.1580">
    <property type="entry name" value="Nucleoside phosphorylase domain"/>
    <property type="match status" value="1"/>
</dbReference>
<dbReference type="Pfam" id="PF01048">
    <property type="entry name" value="PNP_UDP_1"/>
    <property type="match status" value="1"/>
</dbReference>